<proteinExistence type="predicted"/>
<protein>
    <submittedName>
        <fullName evidence="1">Uncharacterized protein</fullName>
    </submittedName>
</protein>
<feature type="non-terminal residue" evidence="1">
    <location>
        <position position="89"/>
    </location>
</feature>
<gene>
    <name evidence="1" type="ORF">GEV02_32590</name>
</gene>
<dbReference type="EMBL" id="WHUG01000050">
    <property type="protein sequence ID" value="MQA42874.1"/>
    <property type="molecule type" value="Genomic_DNA"/>
</dbReference>
<evidence type="ECO:0000313" key="2">
    <source>
        <dbReference type="Proteomes" id="UP000440498"/>
    </source>
</evidence>
<sequence>MPAPALHFPVRVPDDLLLALGEHTGVFWSDSLGMAPFVCEAIRNYINPPPPPQQPAELSEAGYQWKEVFLPEGTRLRASFGRQQYFATV</sequence>
<accession>A0A6A7NCU2</accession>
<comment type="caution">
    <text evidence="1">The sequence shown here is derived from an EMBL/GenBank/DDBJ whole genome shotgun (WGS) entry which is preliminary data.</text>
</comment>
<dbReference type="AlphaFoldDB" id="A0A6A7NCU2"/>
<organism evidence="1 2">
    <name type="scientific">Rugamonas aquatica</name>
    <dbReference type="NCBI Taxonomy" id="2743357"/>
    <lineage>
        <taxon>Bacteria</taxon>
        <taxon>Pseudomonadati</taxon>
        <taxon>Pseudomonadota</taxon>
        <taxon>Betaproteobacteria</taxon>
        <taxon>Burkholderiales</taxon>
        <taxon>Oxalobacteraceae</taxon>
        <taxon>Telluria group</taxon>
        <taxon>Rugamonas</taxon>
    </lineage>
</organism>
<reference evidence="1 2" key="1">
    <citation type="submission" date="2019-10" db="EMBL/GenBank/DDBJ databases">
        <title>Two novel species isolated from a subtropical stream in China.</title>
        <authorList>
            <person name="Lu H."/>
        </authorList>
    </citation>
    <scope>NUCLEOTIDE SEQUENCE [LARGE SCALE GENOMIC DNA]</scope>
    <source>
        <strain evidence="1 2">FT29W</strain>
    </source>
</reference>
<keyword evidence="2" id="KW-1185">Reference proteome</keyword>
<name>A0A6A7NCU2_9BURK</name>
<evidence type="ECO:0000313" key="1">
    <source>
        <dbReference type="EMBL" id="MQA42874.1"/>
    </source>
</evidence>
<dbReference type="Proteomes" id="UP000440498">
    <property type="component" value="Unassembled WGS sequence"/>
</dbReference>